<organism evidence="2 3">
    <name type="scientific">Mycena belliarum</name>
    <dbReference type="NCBI Taxonomy" id="1033014"/>
    <lineage>
        <taxon>Eukaryota</taxon>
        <taxon>Fungi</taxon>
        <taxon>Dikarya</taxon>
        <taxon>Basidiomycota</taxon>
        <taxon>Agaricomycotina</taxon>
        <taxon>Agaricomycetes</taxon>
        <taxon>Agaricomycetidae</taxon>
        <taxon>Agaricales</taxon>
        <taxon>Marasmiineae</taxon>
        <taxon>Mycenaceae</taxon>
        <taxon>Mycena</taxon>
    </lineage>
</organism>
<feature type="region of interest" description="Disordered" evidence="1">
    <location>
        <begin position="35"/>
        <end position="61"/>
    </location>
</feature>
<comment type="caution">
    <text evidence="2">The sequence shown here is derived from an EMBL/GenBank/DDBJ whole genome shotgun (WGS) entry which is preliminary data.</text>
</comment>
<dbReference type="Proteomes" id="UP001222325">
    <property type="component" value="Unassembled WGS sequence"/>
</dbReference>
<dbReference type="EMBL" id="JARJCN010000011">
    <property type="protein sequence ID" value="KAJ7096726.1"/>
    <property type="molecule type" value="Genomic_DNA"/>
</dbReference>
<reference evidence="2" key="1">
    <citation type="submission" date="2023-03" db="EMBL/GenBank/DDBJ databases">
        <title>Massive genome expansion in bonnet fungi (Mycena s.s.) driven by repeated elements and novel gene families across ecological guilds.</title>
        <authorList>
            <consortium name="Lawrence Berkeley National Laboratory"/>
            <person name="Harder C.B."/>
            <person name="Miyauchi S."/>
            <person name="Viragh M."/>
            <person name="Kuo A."/>
            <person name="Thoen E."/>
            <person name="Andreopoulos B."/>
            <person name="Lu D."/>
            <person name="Skrede I."/>
            <person name="Drula E."/>
            <person name="Henrissat B."/>
            <person name="Morin E."/>
            <person name="Kohler A."/>
            <person name="Barry K."/>
            <person name="LaButti K."/>
            <person name="Morin E."/>
            <person name="Salamov A."/>
            <person name="Lipzen A."/>
            <person name="Mereny Z."/>
            <person name="Hegedus B."/>
            <person name="Baldrian P."/>
            <person name="Stursova M."/>
            <person name="Weitz H."/>
            <person name="Taylor A."/>
            <person name="Grigoriev I.V."/>
            <person name="Nagy L.G."/>
            <person name="Martin F."/>
            <person name="Kauserud H."/>
        </authorList>
    </citation>
    <scope>NUCLEOTIDE SEQUENCE</scope>
    <source>
        <strain evidence="2">CBHHK173m</strain>
    </source>
</reference>
<sequence>MPKDYSRDPNRTLQPRSVVGIAAIMAESQGMSRWVGDPVPQRYPSHPSSSQGPAGPGAANRIPPEIMLRISKHLDIKDLARAAVVWRSAAQATYASPEFIKAECARFSLLTNHMRTWAPDSFRQIRDRIEQYNFAWTTLQYTFGQFFSIPETTAETMWLGSHGWRSGNHFMGESNGYLYDACSWEAAGPAGPQMWARVCLYDAPSLRTGEVGLKRRQFNVNLQSHYVKAVAVEPVAQVVGILEYNLHNTNNIHSRIPYLHVYSLKDGQHIGTLKMSIGFQIGAEVSHMEMHGEMVCIIAHYPAYGKTVSEIHIQHWAGATRIIPDGVDPYITGFQFITEDMFILTKKAKLEARDQIASNLVQVGSIRTNKVIFVNLRDVYGNGWTVNDITLVRNISSHQPVSGAFSSDPSKRLFALRFDYTDFKGLVFSNACLFGRTTVESWLGIYTLAPVEPMHWAIMRPQATADTPSHMQLRRHTDPTNREGCAIIGRRLFWSEIWPNGWSLNVLDYNPGAAIHVSEKISESGGKMLTSWTYRFCEDPYTVSFSVSSRIDRVDRVIPTEDGLLLKKVILGSFLCSQN</sequence>
<keyword evidence="3" id="KW-1185">Reference proteome</keyword>
<dbReference type="InterPro" id="IPR036047">
    <property type="entry name" value="F-box-like_dom_sf"/>
</dbReference>
<proteinExistence type="predicted"/>
<dbReference type="SUPFAM" id="SSF81383">
    <property type="entry name" value="F-box domain"/>
    <property type="match status" value="1"/>
</dbReference>
<dbReference type="AlphaFoldDB" id="A0AAD6UCY9"/>
<name>A0AAD6UCY9_9AGAR</name>
<evidence type="ECO:0000313" key="3">
    <source>
        <dbReference type="Proteomes" id="UP001222325"/>
    </source>
</evidence>
<gene>
    <name evidence="2" type="ORF">B0H15DRAFT_55165</name>
</gene>
<evidence type="ECO:0000256" key="1">
    <source>
        <dbReference type="SAM" id="MobiDB-lite"/>
    </source>
</evidence>
<evidence type="ECO:0008006" key="4">
    <source>
        <dbReference type="Google" id="ProtNLM"/>
    </source>
</evidence>
<accession>A0AAD6UCY9</accession>
<dbReference type="CDD" id="cd09917">
    <property type="entry name" value="F-box_SF"/>
    <property type="match status" value="1"/>
</dbReference>
<protein>
    <recommendedName>
        <fullName evidence="4">F-box domain-containing protein</fullName>
    </recommendedName>
</protein>
<evidence type="ECO:0000313" key="2">
    <source>
        <dbReference type="EMBL" id="KAJ7096726.1"/>
    </source>
</evidence>